<reference evidence="1" key="1">
    <citation type="submission" date="2009-08" db="EMBL/GenBank/DDBJ databases">
        <authorList>
            <person name="Weinstock G."/>
            <person name="Sodergren E."/>
            <person name="Clifton S."/>
            <person name="Fulton L."/>
            <person name="Fulton B."/>
            <person name="Courtney L."/>
            <person name="Fronick C."/>
            <person name="Harrison M."/>
            <person name="Strong C."/>
            <person name="Farmer C."/>
            <person name="Delahaunty K."/>
            <person name="Markovic C."/>
            <person name="Hall O."/>
            <person name="Minx P."/>
            <person name="Tomlinson C."/>
            <person name="Mitreva M."/>
            <person name="Nelson J."/>
            <person name="Hou S."/>
            <person name="Wollam A."/>
            <person name="Pepin K.H."/>
            <person name="Johnson M."/>
            <person name="Bhonagiri V."/>
            <person name="Nash W.E."/>
            <person name="Warren W."/>
            <person name="Chinwalla A."/>
            <person name="Mardis E.R."/>
            <person name="Wilson R.K."/>
        </authorList>
    </citation>
    <scope>NUCLEOTIDE SEQUENCE [LARGE SCALE GENOMIC DNA]</scope>
    <source>
        <strain evidence="1">A2-165</strain>
    </source>
</reference>
<dbReference type="EMBL" id="ACOP02000075">
    <property type="protein sequence ID" value="EEU95518.1"/>
    <property type="molecule type" value="Genomic_DNA"/>
</dbReference>
<name>C7H8Y1_FAED2</name>
<dbReference type="AlphaFoldDB" id="C7H8Y1"/>
<dbReference type="PATRIC" id="fig|411483.3.peg.2187"/>
<keyword evidence="2" id="KW-1185">Reference proteome</keyword>
<organism evidence="1 2">
    <name type="scientific">Faecalibacterium duncaniae (strain DSM 17677 / JCM 31915 / A2-165)</name>
    <name type="common">Faecalibacterium prausnitzii</name>
    <dbReference type="NCBI Taxonomy" id="411483"/>
    <lineage>
        <taxon>Bacteria</taxon>
        <taxon>Bacillati</taxon>
        <taxon>Bacillota</taxon>
        <taxon>Clostridia</taxon>
        <taxon>Eubacteriales</taxon>
        <taxon>Oscillospiraceae</taxon>
        <taxon>Faecalibacterium</taxon>
    </lineage>
</organism>
<sequence length="328" mass="37628">MPMSYKTTNDLMQHLRDNGIAISGETQKQQLVTTGYYHGYKGYRFFKSAGARLPFSSYQELYATIQYDSALKALFYGKMMFIETAVKNIALQGILENAQSESISDVLDRVVCSYNNSPANFTVEQKKRAQQNKLNLQRSIQSSLANAYAKGNPKITHFYNNPTYSGVPLWAFFEIMTMGDFGYLLSCLTFPVRKDISTRIGLDLSNDTSCELLFRYIYALKDLRNAIAHNAVVFDTRFRNFDPTKAMKACLRSAIQLPYVNFKTIGDYVILMSYYLKLLQMPNSEILKFIEEFEHITETYRSEVNPAVASIVIHPDLTKRMEILKNYI</sequence>
<dbReference type="HOGENOM" id="CLU_044962_1_0_9"/>
<dbReference type="InterPro" id="IPR011664">
    <property type="entry name" value="Abi_system_AbiD/AbiF-like"/>
</dbReference>
<evidence type="ECO:0000313" key="1">
    <source>
        <dbReference type="EMBL" id="EEU95518.1"/>
    </source>
</evidence>
<dbReference type="eggNOG" id="COG4823">
    <property type="taxonomic scope" value="Bacteria"/>
</dbReference>
<evidence type="ECO:0000313" key="2">
    <source>
        <dbReference type="Proteomes" id="UP000004619"/>
    </source>
</evidence>
<accession>C7H8Y1</accession>
<comment type="caution">
    <text evidence="1">The sequence shown here is derived from an EMBL/GenBank/DDBJ whole genome shotgun (WGS) entry which is preliminary data.</text>
</comment>
<dbReference type="Pfam" id="PF07751">
    <property type="entry name" value="Abi_2"/>
    <property type="match status" value="1"/>
</dbReference>
<dbReference type="STRING" id="411483.FAEPRAA2165_02777"/>
<proteinExistence type="predicted"/>
<protein>
    <submittedName>
        <fullName evidence="1">Abi-like protein</fullName>
    </submittedName>
</protein>
<gene>
    <name evidence="1" type="ORF">FAEPRAA2165_02777</name>
</gene>
<dbReference type="Proteomes" id="UP000004619">
    <property type="component" value="Unassembled WGS sequence"/>
</dbReference>